<name>A0A369TXF8_9RHOB</name>
<reference evidence="2 3" key="1">
    <citation type="submission" date="2018-07" db="EMBL/GenBank/DDBJ databases">
        <title>Thalassococcus profundi sp. nov., a marine bacterium isolated from deep seawater of Okinawa Trough.</title>
        <authorList>
            <person name="Yu M."/>
        </authorList>
    </citation>
    <scope>NUCLEOTIDE SEQUENCE [LARGE SCALE GENOMIC DNA]</scope>
    <source>
        <strain evidence="2 3">WRAS1</strain>
    </source>
</reference>
<dbReference type="AlphaFoldDB" id="A0A369TXF8"/>
<keyword evidence="3" id="KW-1185">Reference proteome</keyword>
<gene>
    <name evidence="2" type="ORF">DU478_02995</name>
</gene>
<dbReference type="Pfam" id="PF13302">
    <property type="entry name" value="Acetyltransf_3"/>
    <property type="match status" value="1"/>
</dbReference>
<proteinExistence type="predicted"/>
<dbReference type="Proteomes" id="UP000253977">
    <property type="component" value="Unassembled WGS sequence"/>
</dbReference>
<feature type="domain" description="N-acetyltransferase" evidence="1">
    <location>
        <begin position="31"/>
        <end position="165"/>
    </location>
</feature>
<accession>A0A369TXF8</accession>
<dbReference type="Gene3D" id="3.40.630.30">
    <property type="match status" value="1"/>
</dbReference>
<evidence type="ECO:0000313" key="2">
    <source>
        <dbReference type="EMBL" id="RDD67636.1"/>
    </source>
</evidence>
<dbReference type="InterPro" id="IPR016181">
    <property type="entry name" value="Acyl_CoA_acyltransferase"/>
</dbReference>
<dbReference type="EMBL" id="QPMK01000002">
    <property type="protein sequence ID" value="RDD67636.1"/>
    <property type="molecule type" value="Genomic_DNA"/>
</dbReference>
<evidence type="ECO:0000313" key="3">
    <source>
        <dbReference type="Proteomes" id="UP000253977"/>
    </source>
</evidence>
<comment type="caution">
    <text evidence="2">The sequence shown here is derived from an EMBL/GenBank/DDBJ whole genome shotgun (WGS) entry which is preliminary data.</text>
</comment>
<dbReference type="InterPro" id="IPR000182">
    <property type="entry name" value="GNAT_dom"/>
</dbReference>
<organism evidence="2 3">
    <name type="scientific">Thalassococcus profundi</name>
    <dbReference type="NCBI Taxonomy" id="2282382"/>
    <lineage>
        <taxon>Bacteria</taxon>
        <taxon>Pseudomonadati</taxon>
        <taxon>Pseudomonadota</taxon>
        <taxon>Alphaproteobacteria</taxon>
        <taxon>Rhodobacterales</taxon>
        <taxon>Roseobacteraceae</taxon>
        <taxon>Thalassococcus</taxon>
    </lineage>
</organism>
<dbReference type="InterPro" id="IPR051531">
    <property type="entry name" value="N-acetyltransferase"/>
</dbReference>
<dbReference type="OrthoDB" id="6293260at2"/>
<protein>
    <submittedName>
        <fullName evidence="2">N-acetyltransferase</fullName>
    </submittedName>
</protein>
<dbReference type="PANTHER" id="PTHR43792:SF1">
    <property type="entry name" value="N-ACETYLTRANSFERASE DOMAIN-CONTAINING PROTEIN"/>
    <property type="match status" value="1"/>
</dbReference>
<dbReference type="SUPFAM" id="SSF55729">
    <property type="entry name" value="Acyl-CoA N-acyltransferases (Nat)"/>
    <property type="match status" value="1"/>
</dbReference>
<evidence type="ECO:0000259" key="1">
    <source>
        <dbReference type="Pfam" id="PF13302"/>
    </source>
</evidence>
<dbReference type="RefSeq" id="WP_114509448.1">
    <property type="nucleotide sequence ID" value="NZ_QPMK01000002.1"/>
</dbReference>
<keyword evidence="2" id="KW-0808">Transferase</keyword>
<sequence length="194" mass="21333">MTAPVEQHRPGIAARHAARLGGQIATLDTRRLQLRGPRIYDFDAFAGIMCSDRAIHMDGPMTRDAAWSEFTQYVALWLLHGHGLWTIDAQTQPSAGFALLGMEYADPEPELGLFLTAEAEGQGYAQEAAEAVLTYAFETLKWDSCASYVAQGNSRCIALMDRLGAFRDETAEAELGQVDLCVFRHAPRQEEAVA</sequence>
<dbReference type="GO" id="GO:0016747">
    <property type="term" value="F:acyltransferase activity, transferring groups other than amino-acyl groups"/>
    <property type="evidence" value="ECO:0007669"/>
    <property type="project" value="InterPro"/>
</dbReference>
<dbReference type="PANTHER" id="PTHR43792">
    <property type="entry name" value="GNAT FAMILY, PUTATIVE (AFU_ORTHOLOGUE AFUA_3G00765)-RELATED-RELATED"/>
    <property type="match status" value="1"/>
</dbReference>